<keyword evidence="3" id="KW-1185">Reference proteome</keyword>
<gene>
    <name evidence="2" type="ORF">SAMN04488062_10817</name>
</gene>
<dbReference type="RefSeq" id="WP_091257416.1">
    <property type="nucleotide sequence ID" value="NZ_FNDB01000008.1"/>
</dbReference>
<organism evidence="2 3">
    <name type="scientific">Flavobacterium omnivorum</name>
    <dbReference type="NCBI Taxonomy" id="178355"/>
    <lineage>
        <taxon>Bacteria</taxon>
        <taxon>Pseudomonadati</taxon>
        <taxon>Bacteroidota</taxon>
        <taxon>Flavobacteriia</taxon>
        <taxon>Flavobacteriales</taxon>
        <taxon>Flavobacteriaceae</taxon>
        <taxon>Flavobacterium</taxon>
    </lineage>
</organism>
<sequence length="113" mass="13252">MKLLLDENLSWRMIKQLTPIFSEVVHAAELKIKQPADDISIWDYAKKNGFTIISKDDDFEKIVLLRKAPPKLIYLKTYNLDTKKLVDLIMENSDKTIKFINSDENDIFEIYSN</sequence>
<evidence type="ECO:0000313" key="2">
    <source>
        <dbReference type="EMBL" id="SDH46407.1"/>
    </source>
</evidence>
<evidence type="ECO:0000259" key="1">
    <source>
        <dbReference type="Pfam" id="PF18480"/>
    </source>
</evidence>
<name>A0A1G8CLI1_9FLAO</name>
<dbReference type="Pfam" id="PF18480">
    <property type="entry name" value="DUF5615"/>
    <property type="match status" value="1"/>
</dbReference>
<reference evidence="3" key="1">
    <citation type="submission" date="2016-10" db="EMBL/GenBank/DDBJ databases">
        <authorList>
            <person name="Varghese N."/>
            <person name="Submissions S."/>
        </authorList>
    </citation>
    <scope>NUCLEOTIDE SEQUENCE [LARGE SCALE GENOMIC DNA]</scope>
    <source>
        <strain evidence="3">CGMCC 1.2747</strain>
    </source>
</reference>
<evidence type="ECO:0000313" key="3">
    <source>
        <dbReference type="Proteomes" id="UP000199274"/>
    </source>
</evidence>
<proteinExistence type="predicted"/>
<feature type="domain" description="DUF5615" evidence="1">
    <location>
        <begin position="1"/>
        <end position="99"/>
    </location>
</feature>
<dbReference type="STRING" id="178355.SAMN04488062_10817"/>
<dbReference type="Proteomes" id="UP000199274">
    <property type="component" value="Unassembled WGS sequence"/>
</dbReference>
<dbReference type="OrthoDB" id="27473at2"/>
<dbReference type="InterPro" id="IPR041049">
    <property type="entry name" value="DUF5615"/>
</dbReference>
<accession>A0A1G8CLI1</accession>
<protein>
    <submittedName>
        <fullName evidence="2">Predicted nuclease, contains PIN domain, potential toxin-antitoxin system component</fullName>
    </submittedName>
</protein>
<dbReference type="AlphaFoldDB" id="A0A1G8CLI1"/>
<dbReference type="EMBL" id="FNDB01000008">
    <property type="protein sequence ID" value="SDH46407.1"/>
    <property type="molecule type" value="Genomic_DNA"/>
</dbReference>